<dbReference type="Gene3D" id="1.10.150.120">
    <property type="entry name" value="[2Fe-2S]-binding domain"/>
    <property type="match status" value="1"/>
</dbReference>
<dbReference type="GO" id="GO:0051537">
    <property type="term" value="F:2 iron, 2 sulfur cluster binding"/>
    <property type="evidence" value="ECO:0007669"/>
    <property type="project" value="UniProtKB-KW"/>
</dbReference>
<evidence type="ECO:0000256" key="5">
    <source>
        <dbReference type="ARBA" id="ARBA00023014"/>
    </source>
</evidence>
<evidence type="ECO:0000259" key="7">
    <source>
        <dbReference type="Pfam" id="PF01799"/>
    </source>
</evidence>
<dbReference type="SUPFAM" id="SSF47741">
    <property type="entry name" value="CO dehydrogenase ISP C-domain like"/>
    <property type="match status" value="1"/>
</dbReference>
<dbReference type="InterPro" id="IPR001041">
    <property type="entry name" value="2Fe-2S_ferredoxin-type"/>
</dbReference>
<feature type="domain" description="[2Fe-2S]-binding" evidence="7">
    <location>
        <begin position="52"/>
        <end position="84"/>
    </location>
</feature>
<dbReference type="InterPro" id="IPR051452">
    <property type="entry name" value="Diverse_Oxidoreductases"/>
</dbReference>
<evidence type="ECO:0000256" key="1">
    <source>
        <dbReference type="ARBA" id="ARBA00022714"/>
    </source>
</evidence>
<evidence type="ECO:0000313" key="8">
    <source>
        <dbReference type="EMBL" id="SVD89553.1"/>
    </source>
</evidence>
<dbReference type="GO" id="GO:0016491">
    <property type="term" value="F:oxidoreductase activity"/>
    <property type="evidence" value="ECO:0007669"/>
    <property type="project" value="UniProtKB-KW"/>
</dbReference>
<dbReference type="SUPFAM" id="SSF54292">
    <property type="entry name" value="2Fe-2S ferredoxin-like"/>
    <property type="match status" value="1"/>
</dbReference>
<keyword evidence="4" id="KW-0408">Iron</keyword>
<keyword evidence="2" id="KW-0479">Metal-binding</keyword>
<protein>
    <submittedName>
        <fullName evidence="8">Uncharacterized protein</fullName>
    </submittedName>
</protein>
<dbReference type="EMBL" id="UINC01180387">
    <property type="protein sequence ID" value="SVD89553.1"/>
    <property type="molecule type" value="Genomic_DNA"/>
</dbReference>
<evidence type="ECO:0000259" key="6">
    <source>
        <dbReference type="Pfam" id="PF00111"/>
    </source>
</evidence>
<dbReference type="Pfam" id="PF01799">
    <property type="entry name" value="Fer2_2"/>
    <property type="match status" value="1"/>
</dbReference>
<dbReference type="InterPro" id="IPR036884">
    <property type="entry name" value="2Fe-2S-bd_dom_sf"/>
</dbReference>
<feature type="domain" description="2Fe-2S ferredoxin-type" evidence="6">
    <location>
        <begin position="3"/>
        <end position="43"/>
    </location>
</feature>
<evidence type="ECO:0000256" key="3">
    <source>
        <dbReference type="ARBA" id="ARBA00023002"/>
    </source>
</evidence>
<dbReference type="InterPro" id="IPR012675">
    <property type="entry name" value="Beta-grasp_dom_sf"/>
</dbReference>
<keyword evidence="3" id="KW-0560">Oxidoreductase</keyword>
<dbReference type="InterPro" id="IPR002888">
    <property type="entry name" value="2Fe-2S-bd"/>
</dbReference>
<dbReference type="Gene3D" id="3.10.20.30">
    <property type="match status" value="1"/>
</dbReference>
<reference evidence="8" key="1">
    <citation type="submission" date="2018-05" db="EMBL/GenBank/DDBJ databases">
        <authorList>
            <person name="Lanie J.A."/>
            <person name="Ng W.-L."/>
            <person name="Kazmierczak K.M."/>
            <person name="Andrzejewski T.M."/>
            <person name="Davidsen T.M."/>
            <person name="Wayne K.J."/>
            <person name="Tettelin H."/>
            <person name="Glass J.I."/>
            <person name="Rusch D."/>
            <person name="Podicherti R."/>
            <person name="Tsui H.-C.T."/>
            <person name="Winkler M.E."/>
        </authorList>
    </citation>
    <scope>NUCLEOTIDE SEQUENCE</scope>
</reference>
<evidence type="ECO:0000256" key="2">
    <source>
        <dbReference type="ARBA" id="ARBA00022723"/>
    </source>
</evidence>
<evidence type="ECO:0000256" key="4">
    <source>
        <dbReference type="ARBA" id="ARBA00023004"/>
    </source>
</evidence>
<proteinExistence type="predicted"/>
<keyword evidence="1" id="KW-0001">2Fe-2S</keyword>
<dbReference type="PANTHER" id="PTHR44379:SF5">
    <property type="entry name" value="OXIDOREDUCTASE WITH IRON-SULFUR SUBUNIT"/>
    <property type="match status" value="1"/>
</dbReference>
<organism evidence="8">
    <name type="scientific">marine metagenome</name>
    <dbReference type="NCBI Taxonomy" id="408172"/>
    <lineage>
        <taxon>unclassified sequences</taxon>
        <taxon>metagenomes</taxon>
        <taxon>ecological metagenomes</taxon>
    </lineage>
</organism>
<gene>
    <name evidence="8" type="ORF">METZ01_LOCUS442407</name>
</gene>
<keyword evidence="5" id="KW-0411">Iron-sulfur</keyword>
<name>A0A382Z284_9ZZZZ</name>
<dbReference type="GO" id="GO:0046872">
    <property type="term" value="F:metal ion binding"/>
    <property type="evidence" value="ECO:0007669"/>
    <property type="project" value="UniProtKB-KW"/>
</dbReference>
<feature type="non-terminal residue" evidence="8">
    <location>
        <position position="84"/>
    </location>
</feature>
<dbReference type="PROSITE" id="PS00197">
    <property type="entry name" value="2FE2S_FER_1"/>
    <property type="match status" value="1"/>
</dbReference>
<accession>A0A382Z284</accession>
<dbReference type="Pfam" id="PF00111">
    <property type="entry name" value="Fer2"/>
    <property type="match status" value="1"/>
</dbReference>
<dbReference type="AlphaFoldDB" id="A0A382Z284"/>
<dbReference type="PANTHER" id="PTHR44379">
    <property type="entry name" value="OXIDOREDUCTASE WITH IRON-SULFUR SUBUNIT"/>
    <property type="match status" value="1"/>
</dbReference>
<sequence>MSDFLRHELHLYGTHVGCEHAVCGACTVLLDGRLARSCSTLAAQAEGSEITTIEGLAVDDGLEPLRQAFSRHGALQCGFCMPGI</sequence>
<dbReference type="InterPro" id="IPR006058">
    <property type="entry name" value="2Fe2S_fd_BS"/>
</dbReference>
<dbReference type="InterPro" id="IPR036010">
    <property type="entry name" value="2Fe-2S_ferredoxin-like_sf"/>
</dbReference>